<protein>
    <recommendedName>
        <fullName evidence="2">Helix-turn-helix domain-containing protein</fullName>
    </recommendedName>
</protein>
<feature type="domain" description="Helix-turn-helix" evidence="2">
    <location>
        <begin position="145"/>
        <end position="187"/>
    </location>
</feature>
<evidence type="ECO:0000313" key="3">
    <source>
        <dbReference type="EMBL" id="SPO06121.1"/>
    </source>
</evidence>
<dbReference type="Pfam" id="PF22943">
    <property type="entry name" value="HTH_68"/>
    <property type="match status" value="1"/>
</dbReference>
<keyword evidence="4" id="KW-1185">Reference proteome</keyword>
<evidence type="ECO:0000259" key="2">
    <source>
        <dbReference type="Pfam" id="PF22943"/>
    </source>
</evidence>
<feature type="compositionally biased region" description="Polar residues" evidence="1">
    <location>
        <begin position="79"/>
        <end position="88"/>
    </location>
</feature>
<comment type="caution">
    <text evidence="3">The sequence shown here is derived from an EMBL/GenBank/DDBJ whole genome shotgun (WGS) entry which is preliminary data.</text>
</comment>
<dbReference type="AlphaFoldDB" id="A0AAE8SYP8"/>
<dbReference type="InterPro" id="IPR054448">
    <property type="entry name" value="HTH_put_ascomycetes"/>
</dbReference>
<gene>
    <name evidence="3" type="ORF">DNG_08810</name>
</gene>
<evidence type="ECO:0000256" key="1">
    <source>
        <dbReference type="SAM" id="MobiDB-lite"/>
    </source>
</evidence>
<evidence type="ECO:0000313" key="4">
    <source>
        <dbReference type="Proteomes" id="UP001187682"/>
    </source>
</evidence>
<feature type="region of interest" description="Disordered" evidence="1">
    <location>
        <begin position="1"/>
        <end position="102"/>
    </location>
</feature>
<reference evidence="3" key="1">
    <citation type="submission" date="2018-03" db="EMBL/GenBank/DDBJ databases">
        <authorList>
            <person name="Guldener U."/>
        </authorList>
    </citation>
    <scope>NUCLEOTIDE SEQUENCE</scope>
</reference>
<dbReference type="EMBL" id="ONZQ02000015">
    <property type="protein sequence ID" value="SPO06121.1"/>
    <property type="molecule type" value="Genomic_DNA"/>
</dbReference>
<accession>A0AAE8SYP8</accession>
<organism evidence="3 4">
    <name type="scientific">Cephalotrichum gorgonifer</name>
    <dbReference type="NCBI Taxonomy" id="2041049"/>
    <lineage>
        <taxon>Eukaryota</taxon>
        <taxon>Fungi</taxon>
        <taxon>Dikarya</taxon>
        <taxon>Ascomycota</taxon>
        <taxon>Pezizomycotina</taxon>
        <taxon>Sordariomycetes</taxon>
        <taxon>Hypocreomycetidae</taxon>
        <taxon>Microascales</taxon>
        <taxon>Microascaceae</taxon>
        <taxon>Cephalotrichum</taxon>
    </lineage>
</organism>
<sequence>MGSAASKTARTSHRRFPGRTPGSMPVSRAPRQPDPTGSAKPTASTSKTEEIISDSIHPHPDGSPAGFADRLHRMGIVNPTPTFSASSRASHEPAPSPRQDLDARFYPSPANNPTLASLEARRHLQERADAEFEALGRRGSPGREFLDVITICRALAMREKGTSAEQIESRLNLKAGVVARLGPPGVTLTLGASS</sequence>
<name>A0AAE8SYP8_9PEZI</name>
<dbReference type="Proteomes" id="UP001187682">
    <property type="component" value="Unassembled WGS sequence"/>
</dbReference>
<proteinExistence type="predicted"/>